<sequence>MFIKKLFKSLSKSHLDAVNNDEQSIVVQTNIKEMTDEEIKFEKFKEEVHRNLKKLDKSTLKKGTVLYRGTDKSSLVHKNDREHEYWYSLYENTAQGYPMSTNKGTRNLYQLELIEDLELCNFTNLLDDSDVDYKEFKGVATDVMILHSHFFPMDSKPKKMNNDYVAAIKNYNEINGNRFIHGFYRDHLGKGKNEIFILNPSELLHKVVKIIK</sequence>
<organism evidence="1 2">
    <name type="scientific">Conchiformibius steedae DSM 2580</name>
    <dbReference type="NCBI Taxonomy" id="1121352"/>
    <lineage>
        <taxon>Bacteria</taxon>
        <taxon>Pseudomonadati</taxon>
        <taxon>Pseudomonadota</taxon>
        <taxon>Betaproteobacteria</taxon>
        <taxon>Neisseriales</taxon>
        <taxon>Neisseriaceae</taxon>
        <taxon>Conchiformibius</taxon>
    </lineage>
</organism>
<dbReference type="AlphaFoldDB" id="A0AAE9L016"/>
<protein>
    <submittedName>
        <fullName evidence="1">Uncharacterized protein</fullName>
    </submittedName>
</protein>
<proteinExistence type="predicted"/>
<evidence type="ECO:0000313" key="2">
    <source>
        <dbReference type="Proteomes" id="UP001056819"/>
    </source>
</evidence>
<name>A0AAE9L016_9NEIS</name>
<gene>
    <name evidence="1" type="ORF">LNQ82_01830</name>
</gene>
<dbReference type="RefSeq" id="WP_027021791.1">
    <property type="nucleotide sequence ID" value="NZ_CP097501.1"/>
</dbReference>
<dbReference type="EMBL" id="CP097501">
    <property type="protein sequence ID" value="URD67926.1"/>
    <property type="molecule type" value="Genomic_DNA"/>
</dbReference>
<dbReference type="Proteomes" id="UP001056819">
    <property type="component" value="Chromosome"/>
</dbReference>
<accession>A0AAE9L016</accession>
<reference evidence="1" key="1">
    <citation type="submission" date="2022-05" db="EMBL/GenBank/DDBJ databases">
        <title>Alysiella filiformis genome sequencing.</title>
        <authorList>
            <person name="Viehboeck T."/>
        </authorList>
    </citation>
    <scope>NUCLEOTIDE SEQUENCE</scope>
    <source>
        <strain evidence="1">DSM 2580</strain>
    </source>
</reference>
<evidence type="ECO:0000313" key="1">
    <source>
        <dbReference type="EMBL" id="URD67926.1"/>
    </source>
</evidence>